<dbReference type="InterPro" id="IPR006139">
    <property type="entry name" value="D-isomer_2_OHA_DH_cat_dom"/>
</dbReference>
<evidence type="ECO:0000259" key="5">
    <source>
        <dbReference type="Pfam" id="PF00389"/>
    </source>
</evidence>
<proteinExistence type="inferred from homology"/>
<gene>
    <name evidence="7" type="ORF">SAMN04487824_11232</name>
</gene>
<protein>
    <submittedName>
        <fullName evidence="7">D-3-phosphoglycerate dehydrogenase</fullName>
    </submittedName>
</protein>
<dbReference type="STRING" id="604330.SAMN04489857_0101"/>
<evidence type="ECO:0000256" key="1">
    <source>
        <dbReference type="ARBA" id="ARBA00005854"/>
    </source>
</evidence>
<dbReference type="InterPro" id="IPR006140">
    <property type="entry name" value="D-isomer_DH_NAD-bd"/>
</dbReference>
<comment type="similarity">
    <text evidence="1 4">Belongs to the D-isomer specific 2-hydroxyacid dehydrogenase family.</text>
</comment>
<accession>A0A1G6L704</accession>
<dbReference type="PANTHER" id="PTHR43761:SF1">
    <property type="entry name" value="D-ISOMER SPECIFIC 2-HYDROXYACID DEHYDROGENASE CATALYTIC DOMAIN-CONTAINING PROTEIN-RELATED"/>
    <property type="match status" value="1"/>
</dbReference>
<evidence type="ECO:0000256" key="4">
    <source>
        <dbReference type="RuleBase" id="RU003719"/>
    </source>
</evidence>
<organism evidence="7 8">
    <name type="scientific">Parafannyhessea umbonata</name>
    <dbReference type="NCBI Taxonomy" id="604330"/>
    <lineage>
        <taxon>Bacteria</taxon>
        <taxon>Bacillati</taxon>
        <taxon>Actinomycetota</taxon>
        <taxon>Coriobacteriia</taxon>
        <taxon>Coriobacteriales</taxon>
        <taxon>Atopobiaceae</taxon>
        <taxon>Parafannyhessea</taxon>
    </lineage>
</organism>
<dbReference type="InterPro" id="IPR043322">
    <property type="entry name" value="CtBP"/>
</dbReference>
<dbReference type="CDD" id="cd05299">
    <property type="entry name" value="CtBP_dh"/>
    <property type="match status" value="1"/>
</dbReference>
<dbReference type="GO" id="GO:0003714">
    <property type="term" value="F:transcription corepressor activity"/>
    <property type="evidence" value="ECO:0007669"/>
    <property type="project" value="InterPro"/>
</dbReference>
<evidence type="ECO:0000256" key="3">
    <source>
        <dbReference type="ARBA" id="ARBA00023027"/>
    </source>
</evidence>
<keyword evidence="8" id="KW-1185">Reference proteome</keyword>
<dbReference type="GO" id="GO:0051287">
    <property type="term" value="F:NAD binding"/>
    <property type="evidence" value="ECO:0007669"/>
    <property type="project" value="InterPro"/>
</dbReference>
<evidence type="ECO:0000313" key="7">
    <source>
        <dbReference type="EMBL" id="SDC39109.1"/>
    </source>
</evidence>
<dbReference type="SUPFAM" id="SSF52283">
    <property type="entry name" value="Formate/glycerate dehydrogenase catalytic domain-like"/>
    <property type="match status" value="1"/>
</dbReference>
<dbReference type="InterPro" id="IPR036291">
    <property type="entry name" value="NAD(P)-bd_dom_sf"/>
</dbReference>
<evidence type="ECO:0000313" key="8">
    <source>
        <dbReference type="Proteomes" id="UP000198528"/>
    </source>
</evidence>
<dbReference type="SUPFAM" id="SSF51735">
    <property type="entry name" value="NAD(P)-binding Rossmann-fold domains"/>
    <property type="match status" value="1"/>
</dbReference>
<feature type="domain" description="D-isomer specific 2-hydroxyacid dehydrogenase NAD-binding" evidence="6">
    <location>
        <begin position="111"/>
        <end position="287"/>
    </location>
</feature>
<dbReference type="PANTHER" id="PTHR43761">
    <property type="entry name" value="D-ISOMER SPECIFIC 2-HYDROXYACID DEHYDROGENASE FAMILY PROTEIN (AFU_ORTHOLOGUE AFUA_1G13630)"/>
    <property type="match status" value="1"/>
</dbReference>
<keyword evidence="2 4" id="KW-0560">Oxidoreductase</keyword>
<dbReference type="GO" id="GO:0016616">
    <property type="term" value="F:oxidoreductase activity, acting on the CH-OH group of donors, NAD or NADP as acceptor"/>
    <property type="evidence" value="ECO:0007669"/>
    <property type="project" value="InterPro"/>
</dbReference>
<feature type="domain" description="D-isomer specific 2-hydroxyacid dehydrogenase catalytic" evidence="5">
    <location>
        <begin position="44"/>
        <end position="319"/>
    </location>
</feature>
<dbReference type="Pfam" id="PF00389">
    <property type="entry name" value="2-Hacid_dh"/>
    <property type="match status" value="1"/>
</dbReference>
<dbReference type="Gene3D" id="3.40.50.720">
    <property type="entry name" value="NAD(P)-binding Rossmann-like Domain"/>
    <property type="match status" value="2"/>
</dbReference>
<reference evidence="8" key="1">
    <citation type="submission" date="2016-10" db="EMBL/GenBank/DDBJ databases">
        <authorList>
            <person name="Varghese N."/>
            <person name="Submissions S."/>
        </authorList>
    </citation>
    <scope>NUCLEOTIDE SEQUENCE [LARGE SCALE GENOMIC DNA]</scope>
    <source>
        <strain evidence="8">DSM 22619</strain>
    </source>
</reference>
<dbReference type="EMBL" id="FMZL01000012">
    <property type="protein sequence ID" value="SDC39109.1"/>
    <property type="molecule type" value="Genomic_DNA"/>
</dbReference>
<evidence type="ECO:0000259" key="6">
    <source>
        <dbReference type="Pfam" id="PF02826"/>
    </source>
</evidence>
<dbReference type="InterPro" id="IPR050418">
    <property type="entry name" value="D-iso_2-hydroxyacid_DH_PdxB"/>
</dbReference>
<name>A0A1G6L704_9ACTN</name>
<evidence type="ECO:0000256" key="2">
    <source>
        <dbReference type="ARBA" id="ARBA00023002"/>
    </source>
</evidence>
<keyword evidence="3" id="KW-0520">NAD</keyword>
<dbReference type="Pfam" id="PF02826">
    <property type="entry name" value="2-Hacid_dh_C"/>
    <property type="match status" value="1"/>
</dbReference>
<sequence length="325" mass="35302">MPRIAYLGSAVPLDLERRMLGELSRDDVEVYEVDSDNAGRPARGSLSGADALVIEWGKADARTFDAAPQLRCVSMMAIGHDNIDDRAASRHGCWVTNVPDYCTYDVALHTLGLIVDLYKKITWFDRQVRDGVWDDMAGYDAPRPQGQTAGLVFFGSIAQALTPMLQAIGMNVMAYAPTKSTALLASHGVTKAQSLDELLQKSDVVSLHCPLVDATRDIICARTLRLMKPTAFFVNTSRGGCVVEEDLAQALTDGTIRAAAVDVKRDETNAKSPLVGLDRCIVTPHCAYHSSDSYTEMRTRALKNALQALDGEKPEDAVNELSLAG</sequence>
<dbReference type="RefSeq" id="WP_090846634.1">
    <property type="nucleotide sequence ID" value="NZ_FMZL01000012.1"/>
</dbReference>
<dbReference type="Proteomes" id="UP000198528">
    <property type="component" value="Unassembled WGS sequence"/>
</dbReference>
<dbReference type="AlphaFoldDB" id="A0A1G6L704"/>